<dbReference type="FunFam" id="1.10.238.10:FF:000009">
    <property type="entry name" value="Visinin-like protein 1"/>
    <property type="match status" value="1"/>
</dbReference>
<dbReference type="OrthoDB" id="191686at2759"/>
<dbReference type="AlphaFoldDB" id="A0A3M7PWN1"/>
<dbReference type="InterPro" id="IPR011992">
    <property type="entry name" value="EF-hand-dom_pair"/>
</dbReference>
<keyword evidence="7" id="KW-1185">Reference proteome</keyword>
<evidence type="ECO:0000256" key="1">
    <source>
        <dbReference type="ARBA" id="ARBA00006049"/>
    </source>
</evidence>
<dbReference type="Pfam" id="PF13499">
    <property type="entry name" value="EF-hand_7"/>
    <property type="match status" value="1"/>
</dbReference>
<dbReference type="InterPro" id="IPR028846">
    <property type="entry name" value="Recoverin"/>
</dbReference>
<dbReference type="PRINTS" id="PR00450">
    <property type="entry name" value="RECOVERIN"/>
</dbReference>
<dbReference type="InterPro" id="IPR002048">
    <property type="entry name" value="EF_hand_dom"/>
</dbReference>
<keyword evidence="2" id="KW-0479">Metal-binding</keyword>
<organism evidence="6 7">
    <name type="scientific">Brachionus plicatilis</name>
    <name type="common">Marine rotifer</name>
    <name type="synonym">Brachionus muelleri</name>
    <dbReference type="NCBI Taxonomy" id="10195"/>
    <lineage>
        <taxon>Eukaryota</taxon>
        <taxon>Metazoa</taxon>
        <taxon>Spiralia</taxon>
        <taxon>Gnathifera</taxon>
        <taxon>Rotifera</taxon>
        <taxon>Eurotatoria</taxon>
        <taxon>Monogononta</taxon>
        <taxon>Pseudotrocha</taxon>
        <taxon>Ploima</taxon>
        <taxon>Brachionidae</taxon>
        <taxon>Brachionus</taxon>
    </lineage>
</organism>
<name>A0A3M7PWN1_BRAPC</name>
<dbReference type="EMBL" id="REGN01008611">
    <property type="protein sequence ID" value="RNA03141.1"/>
    <property type="molecule type" value="Genomic_DNA"/>
</dbReference>
<keyword evidence="3" id="KW-0677">Repeat</keyword>
<protein>
    <submittedName>
        <fullName evidence="6">Neuronal calcium sensor 2</fullName>
    </submittedName>
</protein>
<comment type="similarity">
    <text evidence="1">Belongs to the recoverin family.</text>
</comment>
<dbReference type="PANTHER" id="PTHR23055">
    <property type="entry name" value="CALCIUM BINDING PROTEINS"/>
    <property type="match status" value="1"/>
</dbReference>
<dbReference type="Pfam" id="PF13202">
    <property type="entry name" value="EF-hand_5"/>
    <property type="match status" value="1"/>
</dbReference>
<reference evidence="6 7" key="1">
    <citation type="journal article" date="2018" name="Sci. Rep.">
        <title>Genomic signatures of local adaptation to the degree of environmental predictability in rotifers.</title>
        <authorList>
            <person name="Franch-Gras L."/>
            <person name="Hahn C."/>
            <person name="Garcia-Roger E.M."/>
            <person name="Carmona M.J."/>
            <person name="Serra M."/>
            <person name="Gomez A."/>
        </authorList>
    </citation>
    <scope>NUCLEOTIDE SEQUENCE [LARGE SCALE GENOMIC DNA]</scope>
    <source>
        <strain evidence="6">HYR1</strain>
    </source>
</reference>
<keyword evidence="4" id="KW-0106">Calcium</keyword>
<feature type="domain" description="EF-hand" evidence="5">
    <location>
        <begin position="66"/>
        <end position="101"/>
    </location>
</feature>
<sequence>MGNKDSKKKAEKNLSESELTLLMNNTTFSREEILQWHQGFMRDCSNGRLNCKKFIEVYKVFYPEGKADKFCSHVFKVFDADGSGEIDFTEFLLAISVTAQGDIRKKLQMAFKMYDMDRNGKIDKKEMEKIITAIYDLVGEENRSGENSPSERVKMILKKLDTDQNGFLTQDEFVEGCLSDSYMRSLLAPSS</sequence>
<evidence type="ECO:0000256" key="2">
    <source>
        <dbReference type="ARBA" id="ARBA00022723"/>
    </source>
</evidence>
<dbReference type="Proteomes" id="UP000276133">
    <property type="component" value="Unassembled WGS sequence"/>
</dbReference>
<dbReference type="PROSITE" id="PS00018">
    <property type="entry name" value="EF_HAND_1"/>
    <property type="match status" value="3"/>
</dbReference>
<dbReference type="Gene3D" id="1.10.238.10">
    <property type="entry name" value="EF-hand"/>
    <property type="match status" value="1"/>
</dbReference>
<dbReference type="SUPFAM" id="SSF47473">
    <property type="entry name" value="EF-hand"/>
    <property type="match status" value="1"/>
</dbReference>
<gene>
    <name evidence="6" type="ORF">BpHYR1_046881</name>
</gene>
<dbReference type="InterPro" id="IPR018247">
    <property type="entry name" value="EF_Hand_1_Ca_BS"/>
</dbReference>
<dbReference type="PANTHER" id="PTHR23055:SF69">
    <property type="entry name" value="NEURONAL CALCIUM SENSOR 2"/>
    <property type="match status" value="1"/>
</dbReference>
<dbReference type="CDD" id="cd00051">
    <property type="entry name" value="EFh"/>
    <property type="match status" value="2"/>
</dbReference>
<feature type="domain" description="EF-hand" evidence="5">
    <location>
        <begin position="102"/>
        <end position="137"/>
    </location>
</feature>
<evidence type="ECO:0000313" key="6">
    <source>
        <dbReference type="EMBL" id="RNA03141.1"/>
    </source>
</evidence>
<evidence type="ECO:0000313" key="7">
    <source>
        <dbReference type="Proteomes" id="UP000276133"/>
    </source>
</evidence>
<evidence type="ECO:0000256" key="3">
    <source>
        <dbReference type="ARBA" id="ARBA00022737"/>
    </source>
</evidence>
<proteinExistence type="inferred from homology"/>
<dbReference type="PROSITE" id="PS50222">
    <property type="entry name" value="EF_HAND_2"/>
    <property type="match status" value="3"/>
</dbReference>
<feature type="domain" description="EF-hand" evidence="5">
    <location>
        <begin position="148"/>
        <end position="183"/>
    </location>
</feature>
<comment type="caution">
    <text evidence="6">The sequence shown here is derived from an EMBL/GenBank/DDBJ whole genome shotgun (WGS) entry which is preliminary data.</text>
</comment>
<evidence type="ECO:0000256" key="4">
    <source>
        <dbReference type="ARBA" id="ARBA00022837"/>
    </source>
</evidence>
<accession>A0A3M7PWN1</accession>
<evidence type="ECO:0000259" key="5">
    <source>
        <dbReference type="PROSITE" id="PS50222"/>
    </source>
</evidence>
<dbReference type="SMART" id="SM00054">
    <property type="entry name" value="EFh"/>
    <property type="match status" value="3"/>
</dbReference>
<dbReference type="STRING" id="10195.A0A3M7PWN1"/>
<dbReference type="GO" id="GO:0005509">
    <property type="term" value="F:calcium ion binding"/>
    <property type="evidence" value="ECO:0007669"/>
    <property type="project" value="InterPro"/>
</dbReference>